<feature type="transmembrane region" description="Helical" evidence="1">
    <location>
        <begin position="75"/>
        <end position="102"/>
    </location>
</feature>
<evidence type="ECO:0000313" key="3">
    <source>
        <dbReference type="EMBL" id="KAK6980976.1"/>
    </source>
</evidence>
<organism evidence="3 4">
    <name type="scientific">Favolaschia claudopus</name>
    <dbReference type="NCBI Taxonomy" id="2862362"/>
    <lineage>
        <taxon>Eukaryota</taxon>
        <taxon>Fungi</taxon>
        <taxon>Dikarya</taxon>
        <taxon>Basidiomycota</taxon>
        <taxon>Agaricomycotina</taxon>
        <taxon>Agaricomycetes</taxon>
        <taxon>Agaricomycetidae</taxon>
        <taxon>Agaricales</taxon>
        <taxon>Marasmiineae</taxon>
        <taxon>Mycenaceae</taxon>
        <taxon>Favolaschia</taxon>
    </lineage>
</organism>
<dbReference type="AlphaFoldDB" id="A0AAV9ZFJ6"/>
<dbReference type="Pfam" id="PF20152">
    <property type="entry name" value="DUF6534"/>
    <property type="match status" value="1"/>
</dbReference>
<evidence type="ECO:0000259" key="2">
    <source>
        <dbReference type="Pfam" id="PF20152"/>
    </source>
</evidence>
<keyword evidence="1" id="KW-0812">Transmembrane</keyword>
<feature type="transmembrane region" description="Helical" evidence="1">
    <location>
        <begin position="43"/>
        <end position="63"/>
    </location>
</feature>
<keyword evidence="4" id="KW-1185">Reference proteome</keyword>
<dbReference type="PANTHER" id="PTHR40465:SF1">
    <property type="entry name" value="DUF6534 DOMAIN-CONTAINING PROTEIN"/>
    <property type="match status" value="1"/>
</dbReference>
<dbReference type="Proteomes" id="UP001362999">
    <property type="component" value="Unassembled WGS sequence"/>
</dbReference>
<sequence length="284" mass="31615">MPASPIADTFGIWLIAQFFQAILFGMGLLQVYLYFFWYPKDHWGIKATSVQTGTFFAATYGFFITDFGHPEILALFPWTALAQLLALIISFLANSLAFRFFAHTIYLLHKRRKIFPAIIIILSLVGLGGGTAQIVLACAASNTQAALSLACDILITVGLCWRLNESRTGIQSTNKLLNFLIMTAVNRGVLTMVTALLNMVLFLTQPGTFYFMLLILLSGKFYMNSMLAMLNTRHHAHSIGNFGTMVDHISMTPSSRNGQVVSVDVTVSQETRLDFNRDNDKMAF</sequence>
<feature type="transmembrane region" description="Helical" evidence="1">
    <location>
        <begin position="209"/>
        <end position="230"/>
    </location>
</feature>
<comment type="caution">
    <text evidence="3">The sequence shown here is derived from an EMBL/GenBank/DDBJ whole genome shotgun (WGS) entry which is preliminary data.</text>
</comment>
<evidence type="ECO:0000256" key="1">
    <source>
        <dbReference type="SAM" id="Phobius"/>
    </source>
</evidence>
<feature type="transmembrane region" description="Helical" evidence="1">
    <location>
        <begin position="12"/>
        <end position="36"/>
    </location>
</feature>
<feature type="domain" description="DUF6534" evidence="2">
    <location>
        <begin position="148"/>
        <end position="235"/>
    </location>
</feature>
<feature type="transmembrane region" description="Helical" evidence="1">
    <location>
        <begin position="145"/>
        <end position="164"/>
    </location>
</feature>
<reference evidence="3 4" key="1">
    <citation type="journal article" date="2024" name="J Genomics">
        <title>Draft genome sequencing and assembly of Favolaschia claudopus CIRM-BRFM 2984 isolated from oak limbs.</title>
        <authorList>
            <person name="Navarro D."/>
            <person name="Drula E."/>
            <person name="Chaduli D."/>
            <person name="Cazenave R."/>
            <person name="Ahrendt S."/>
            <person name="Wang J."/>
            <person name="Lipzen A."/>
            <person name="Daum C."/>
            <person name="Barry K."/>
            <person name="Grigoriev I.V."/>
            <person name="Favel A."/>
            <person name="Rosso M.N."/>
            <person name="Martin F."/>
        </authorList>
    </citation>
    <scope>NUCLEOTIDE SEQUENCE [LARGE SCALE GENOMIC DNA]</scope>
    <source>
        <strain evidence="3 4">CIRM-BRFM 2984</strain>
    </source>
</reference>
<dbReference type="PANTHER" id="PTHR40465">
    <property type="entry name" value="CHROMOSOME 1, WHOLE GENOME SHOTGUN SEQUENCE"/>
    <property type="match status" value="1"/>
</dbReference>
<accession>A0AAV9ZFJ6</accession>
<dbReference type="InterPro" id="IPR045339">
    <property type="entry name" value="DUF6534"/>
</dbReference>
<evidence type="ECO:0000313" key="4">
    <source>
        <dbReference type="Proteomes" id="UP001362999"/>
    </source>
</evidence>
<dbReference type="EMBL" id="JAWWNJ010000155">
    <property type="protein sequence ID" value="KAK6980976.1"/>
    <property type="molecule type" value="Genomic_DNA"/>
</dbReference>
<keyword evidence="1" id="KW-0472">Membrane</keyword>
<keyword evidence="1" id="KW-1133">Transmembrane helix</keyword>
<feature type="transmembrane region" description="Helical" evidence="1">
    <location>
        <begin position="176"/>
        <end position="203"/>
    </location>
</feature>
<feature type="transmembrane region" description="Helical" evidence="1">
    <location>
        <begin position="114"/>
        <end position="139"/>
    </location>
</feature>
<gene>
    <name evidence="3" type="ORF">R3P38DRAFT_3116981</name>
</gene>
<name>A0AAV9ZFJ6_9AGAR</name>
<proteinExistence type="predicted"/>
<protein>
    <recommendedName>
        <fullName evidence="2">DUF6534 domain-containing protein</fullName>
    </recommendedName>
</protein>